<proteinExistence type="predicted"/>
<sequence>MKYAAKRTWPDKPKSWEAKGEAETAEAFALGFAADQGLGLGTELVVIEREGEDAEIQFFKIANTSPYQLVQAEPRAGAGSPPRQDATPEPSSAASSFDAEGGSAEVAATPLDNLRPFKTMILYMIKVALVAFGAIYALGYLFRYLRSVL</sequence>
<keyword evidence="2" id="KW-1133">Transmembrane helix</keyword>
<feature type="region of interest" description="Disordered" evidence="1">
    <location>
        <begin position="71"/>
        <end position="101"/>
    </location>
</feature>
<dbReference type="OrthoDB" id="5767224at2"/>
<keyword evidence="2" id="KW-0812">Transmembrane</keyword>
<keyword evidence="2" id="KW-0472">Membrane</keyword>
<accession>A0A1H2RLU5</accession>
<evidence type="ECO:0000313" key="3">
    <source>
        <dbReference type="EMBL" id="SDW20391.1"/>
    </source>
</evidence>
<dbReference type="RefSeq" id="WP_093028042.1">
    <property type="nucleotide sequence ID" value="NZ_FNNZ01000002.1"/>
</dbReference>
<dbReference type="AlphaFoldDB" id="A0A1H2RLU5"/>
<keyword evidence="4" id="KW-1185">Reference proteome</keyword>
<reference evidence="4" key="1">
    <citation type="submission" date="2016-10" db="EMBL/GenBank/DDBJ databases">
        <authorList>
            <person name="Varghese N."/>
            <person name="Submissions S."/>
        </authorList>
    </citation>
    <scope>NUCLEOTIDE SEQUENCE [LARGE SCALE GENOMIC DNA]</scope>
    <source>
        <strain evidence="4">DSM 217</strain>
    </source>
</reference>
<dbReference type="EMBL" id="FNNZ01000002">
    <property type="protein sequence ID" value="SDW20391.1"/>
    <property type="molecule type" value="Genomic_DNA"/>
</dbReference>
<evidence type="ECO:0000256" key="1">
    <source>
        <dbReference type="SAM" id="MobiDB-lite"/>
    </source>
</evidence>
<dbReference type="Proteomes" id="UP000198816">
    <property type="component" value="Unassembled WGS sequence"/>
</dbReference>
<name>A0A1H2RLU5_THIRO</name>
<gene>
    <name evidence="3" type="ORF">SAMN05421783_10286</name>
</gene>
<dbReference type="STRING" id="1058.SAMN05421783_10286"/>
<evidence type="ECO:0000256" key="2">
    <source>
        <dbReference type="SAM" id="Phobius"/>
    </source>
</evidence>
<organism evidence="3 4">
    <name type="scientific">Thiocapsa roseopersicina</name>
    <dbReference type="NCBI Taxonomy" id="1058"/>
    <lineage>
        <taxon>Bacteria</taxon>
        <taxon>Pseudomonadati</taxon>
        <taxon>Pseudomonadota</taxon>
        <taxon>Gammaproteobacteria</taxon>
        <taxon>Chromatiales</taxon>
        <taxon>Chromatiaceae</taxon>
        <taxon>Thiocapsa</taxon>
    </lineage>
</organism>
<protein>
    <submittedName>
        <fullName evidence="3">Uncharacterized protein</fullName>
    </submittedName>
</protein>
<feature type="transmembrane region" description="Helical" evidence="2">
    <location>
        <begin position="121"/>
        <end position="142"/>
    </location>
</feature>
<evidence type="ECO:0000313" key="4">
    <source>
        <dbReference type="Proteomes" id="UP000198816"/>
    </source>
</evidence>